<dbReference type="FunFam" id="3.30.40.10:FF:000144">
    <property type="entry name" value="Tripartite motif-containing 5 (Predicted)"/>
    <property type="match status" value="1"/>
</dbReference>
<feature type="domain" description="RING-type" evidence="15">
    <location>
        <begin position="15"/>
        <end position="60"/>
    </location>
</feature>
<dbReference type="PANTHER" id="PTHR24103">
    <property type="entry name" value="E3 UBIQUITIN-PROTEIN LIGASE TRIM"/>
    <property type="match status" value="1"/>
</dbReference>
<comment type="pathway">
    <text evidence="3">Protein modification; protein ubiquitination.</text>
</comment>
<dbReference type="Gene3D" id="3.30.40.10">
    <property type="entry name" value="Zinc/RING finger domain, C3HC4 (zinc finger)"/>
    <property type="match status" value="1"/>
</dbReference>
<protein>
    <recommendedName>
        <fullName evidence="5">RING-type E3 ubiquitin transferase</fullName>
        <ecNumber evidence="5">2.3.2.27</ecNumber>
    </recommendedName>
</protein>
<dbReference type="GeneTree" id="ENSGT00940000154647"/>
<dbReference type="AlphaFoldDB" id="H0XGJ7"/>
<dbReference type="InParanoid" id="H0XGJ7"/>
<dbReference type="PRINTS" id="PR01406">
    <property type="entry name" value="BBOXZNFINGER"/>
</dbReference>
<evidence type="ECO:0000256" key="7">
    <source>
        <dbReference type="ARBA" id="ARBA00022679"/>
    </source>
</evidence>
<dbReference type="InterPro" id="IPR013320">
    <property type="entry name" value="ConA-like_dom_sf"/>
</dbReference>
<evidence type="ECO:0000256" key="8">
    <source>
        <dbReference type="ARBA" id="ARBA00022723"/>
    </source>
</evidence>
<name>H0XGJ7_OTOGA</name>
<dbReference type="GO" id="GO:0008270">
    <property type="term" value="F:zinc ion binding"/>
    <property type="evidence" value="ECO:0007669"/>
    <property type="project" value="UniProtKB-KW"/>
</dbReference>
<evidence type="ECO:0000256" key="14">
    <source>
        <dbReference type="SAM" id="Coils"/>
    </source>
</evidence>
<dbReference type="InterPro" id="IPR003879">
    <property type="entry name" value="Butyrophylin_SPRY"/>
</dbReference>
<dbReference type="PROSITE" id="PS00518">
    <property type="entry name" value="ZF_RING_1"/>
    <property type="match status" value="1"/>
</dbReference>
<dbReference type="Pfam" id="PF00643">
    <property type="entry name" value="zf-B_box"/>
    <property type="match status" value="1"/>
</dbReference>
<feature type="domain" description="B box-type" evidence="16">
    <location>
        <begin position="92"/>
        <end position="133"/>
    </location>
</feature>
<dbReference type="SMART" id="SM00336">
    <property type="entry name" value="BBOX"/>
    <property type="match status" value="1"/>
</dbReference>
<dbReference type="STRING" id="30611.ENSOGAP00000015207"/>
<reference evidence="19" key="1">
    <citation type="submission" date="2011-03" db="EMBL/GenBank/DDBJ databases">
        <title>Version 3 of the genome sequence of Otolemur garnettii (Bushbaby).</title>
        <authorList>
            <consortium name="The Broad Institute Genome Sequencing Platform"/>
            <person name="Di Palma F."/>
            <person name="Johnson J."/>
            <person name="Lander E.S."/>
            <person name="Lindblad-Toh K."/>
            <person name="Jaffe D.B."/>
            <person name="Gnerre S."/>
            <person name="MacCallum I."/>
            <person name="Przybylski D."/>
            <person name="Ribeiro F.J."/>
            <person name="Burton J.N."/>
            <person name="Walker B.J."/>
            <person name="Sharpe T."/>
            <person name="Hall G."/>
        </authorList>
    </citation>
    <scope>NUCLEOTIDE SEQUENCE [LARGE SCALE GENOMIC DNA]</scope>
</reference>
<feature type="coiled-coil region" evidence="14">
    <location>
        <begin position="137"/>
        <end position="164"/>
    </location>
</feature>
<dbReference type="InterPro" id="IPR017907">
    <property type="entry name" value="Znf_RING_CS"/>
</dbReference>
<keyword evidence="8" id="KW-0479">Metal-binding</keyword>
<dbReference type="SUPFAM" id="SSF49899">
    <property type="entry name" value="Concanavalin A-like lectins/glucanases"/>
    <property type="match status" value="1"/>
</dbReference>
<dbReference type="SUPFAM" id="SSF57845">
    <property type="entry name" value="B-box zinc-binding domain"/>
    <property type="match status" value="1"/>
</dbReference>
<dbReference type="GO" id="GO:0005737">
    <property type="term" value="C:cytoplasm"/>
    <property type="evidence" value="ECO:0007669"/>
    <property type="project" value="UniProtKB-SubCell"/>
</dbReference>
<dbReference type="eggNOG" id="KOG2177">
    <property type="taxonomic scope" value="Eukaryota"/>
</dbReference>
<evidence type="ECO:0000256" key="12">
    <source>
        <dbReference type="ARBA" id="ARBA00023054"/>
    </source>
</evidence>
<sequence>MDSELLLNMKEEVTCPICLELLIEPLSLDCGHSFCQACISENQKKSTIDQEGQSSCPMCRITYQFENLRPNRPLANIVERLRGITLNSEEGQKVDHCEHHGEKLLLFCEEDGEVICWLCERSQKHRGHQTSLLEEAAQEYQMRLQRTLEKLMKQQQEVEQIEVDISKERTFWKDQIQSDRENIQAHFGELRDLLASEENKKLQILDEEEKGILNSLVEAENELHQHHQVVRMFISDVERRLQAPAIEMLQDVNGMIERSRCESLTLKKPKTFPKEQRKVFQVPKLKRLLQVLKRKVWIEEIKVPLFQPIFAAPMAQWGKDAGPINRRLQFNPLLLPPMSNSSHHFFRNPEKLMKDNYGILGSPDFTSGECYWEDMANKLSWILGVYVKQGFPYNEKVHNIANVRYQLRNGYWVIGLKDKSQYISFQDSCSIGPLPLYLTVPPNRIGVFLDYSAGTVSFFNVTDHRCLIYKFS</sequence>
<accession>H0XGJ7</accession>
<keyword evidence="12 14" id="KW-0175">Coiled coil</keyword>
<dbReference type="InterPro" id="IPR001841">
    <property type="entry name" value="Znf_RING"/>
</dbReference>
<keyword evidence="19" id="KW-1185">Reference proteome</keyword>
<evidence type="ECO:0000256" key="11">
    <source>
        <dbReference type="ARBA" id="ARBA00022833"/>
    </source>
</evidence>
<dbReference type="GO" id="GO:0061630">
    <property type="term" value="F:ubiquitin protein ligase activity"/>
    <property type="evidence" value="ECO:0007669"/>
    <property type="project" value="UniProtKB-EC"/>
</dbReference>
<dbReference type="PROSITE" id="PS50188">
    <property type="entry name" value="B302_SPRY"/>
    <property type="match status" value="1"/>
</dbReference>
<dbReference type="InterPro" id="IPR003877">
    <property type="entry name" value="SPRY_dom"/>
</dbReference>
<proteinExistence type="inferred from homology"/>
<evidence type="ECO:0000313" key="19">
    <source>
        <dbReference type="Proteomes" id="UP000005225"/>
    </source>
</evidence>
<keyword evidence="11" id="KW-0862">Zinc</keyword>
<keyword evidence="10" id="KW-0833">Ubl conjugation pathway</keyword>
<dbReference type="SMART" id="SM00184">
    <property type="entry name" value="RING"/>
    <property type="match status" value="1"/>
</dbReference>
<reference evidence="18" key="2">
    <citation type="submission" date="2025-08" db="UniProtKB">
        <authorList>
            <consortium name="Ensembl"/>
        </authorList>
    </citation>
    <scope>IDENTIFICATION</scope>
</reference>
<evidence type="ECO:0000256" key="6">
    <source>
        <dbReference type="ARBA" id="ARBA00022490"/>
    </source>
</evidence>
<keyword evidence="9 13" id="KW-0863">Zinc-finger</keyword>
<evidence type="ECO:0000256" key="1">
    <source>
        <dbReference type="ARBA" id="ARBA00000900"/>
    </source>
</evidence>
<dbReference type="InterPro" id="IPR013083">
    <property type="entry name" value="Znf_RING/FYVE/PHD"/>
</dbReference>
<evidence type="ECO:0000256" key="2">
    <source>
        <dbReference type="ARBA" id="ARBA00004496"/>
    </source>
</evidence>
<evidence type="ECO:0000259" key="15">
    <source>
        <dbReference type="PROSITE" id="PS50089"/>
    </source>
</evidence>
<dbReference type="Ensembl" id="ENSOGAT00000016987.2">
    <property type="protein sequence ID" value="ENSOGAP00000015207.2"/>
    <property type="gene ID" value="ENSOGAG00000016982.2"/>
</dbReference>
<evidence type="ECO:0000313" key="18">
    <source>
        <dbReference type="Ensembl" id="ENSOGAP00000015207.2"/>
    </source>
</evidence>
<dbReference type="SUPFAM" id="SSF57850">
    <property type="entry name" value="RING/U-box"/>
    <property type="match status" value="1"/>
</dbReference>
<organism evidence="18 19">
    <name type="scientific">Otolemur garnettii</name>
    <name type="common">Small-eared galago</name>
    <name type="synonym">Garnett's greater bushbaby</name>
    <dbReference type="NCBI Taxonomy" id="30611"/>
    <lineage>
        <taxon>Eukaryota</taxon>
        <taxon>Metazoa</taxon>
        <taxon>Chordata</taxon>
        <taxon>Craniata</taxon>
        <taxon>Vertebrata</taxon>
        <taxon>Euteleostomi</taxon>
        <taxon>Mammalia</taxon>
        <taxon>Eutheria</taxon>
        <taxon>Euarchontoglires</taxon>
        <taxon>Primates</taxon>
        <taxon>Strepsirrhini</taxon>
        <taxon>Lorisiformes</taxon>
        <taxon>Galagidae</taxon>
        <taxon>Otolemur</taxon>
    </lineage>
</organism>
<evidence type="ECO:0000256" key="10">
    <source>
        <dbReference type="ARBA" id="ARBA00022786"/>
    </source>
</evidence>
<dbReference type="CDD" id="cd19761">
    <property type="entry name" value="Bbox2_TRIM5-like"/>
    <property type="match status" value="1"/>
</dbReference>
<dbReference type="InterPro" id="IPR050143">
    <property type="entry name" value="TRIM/RBCC"/>
</dbReference>
<dbReference type="FunFam" id="3.30.160.60:FF:000386">
    <property type="entry name" value="Tripartite motif-containing 5 (Predicted)"/>
    <property type="match status" value="1"/>
</dbReference>
<dbReference type="Proteomes" id="UP000005225">
    <property type="component" value="Unassembled WGS sequence"/>
</dbReference>
<dbReference type="PROSITE" id="PS50119">
    <property type="entry name" value="ZF_BBOX"/>
    <property type="match status" value="1"/>
</dbReference>
<dbReference type="Pfam" id="PF00622">
    <property type="entry name" value="SPRY"/>
    <property type="match status" value="1"/>
</dbReference>
<evidence type="ECO:0000256" key="13">
    <source>
        <dbReference type="PROSITE-ProRule" id="PRU00024"/>
    </source>
</evidence>
<comment type="catalytic activity">
    <reaction evidence="1">
        <text>S-ubiquitinyl-[E2 ubiquitin-conjugating enzyme]-L-cysteine + [acceptor protein]-L-lysine = [E2 ubiquitin-conjugating enzyme]-L-cysteine + N(6)-ubiquitinyl-[acceptor protein]-L-lysine.</text>
        <dbReference type="EC" id="2.3.2.27"/>
    </reaction>
</comment>
<comment type="similarity">
    <text evidence="4">Belongs to the TRIM/RBCC family.</text>
</comment>
<keyword evidence="6" id="KW-0963">Cytoplasm</keyword>
<dbReference type="Pfam" id="PF15227">
    <property type="entry name" value="zf-C3HC4_4"/>
    <property type="match status" value="1"/>
</dbReference>
<dbReference type="EMBL" id="AAQR03001557">
    <property type="status" value="NOT_ANNOTATED_CDS"/>
    <property type="molecule type" value="Genomic_DNA"/>
</dbReference>
<comment type="subcellular location">
    <subcellularLocation>
        <location evidence="2">Cytoplasm</location>
    </subcellularLocation>
</comment>
<evidence type="ECO:0000256" key="5">
    <source>
        <dbReference type="ARBA" id="ARBA00012483"/>
    </source>
</evidence>
<evidence type="ECO:0000259" key="16">
    <source>
        <dbReference type="PROSITE" id="PS50119"/>
    </source>
</evidence>
<evidence type="ECO:0000259" key="17">
    <source>
        <dbReference type="PROSITE" id="PS50188"/>
    </source>
</evidence>
<dbReference type="InterPro" id="IPR000315">
    <property type="entry name" value="Znf_B-box"/>
</dbReference>
<dbReference type="Gene3D" id="2.60.120.920">
    <property type="match status" value="1"/>
</dbReference>
<dbReference type="InterPro" id="IPR020457">
    <property type="entry name" value="Znf_B-box_chordata"/>
</dbReference>
<evidence type="ECO:0000256" key="4">
    <source>
        <dbReference type="ARBA" id="ARBA00008518"/>
    </source>
</evidence>
<feature type="domain" description="B30.2/SPRY" evidence="17">
    <location>
        <begin position="283"/>
        <end position="472"/>
    </location>
</feature>
<dbReference type="InterPro" id="IPR001870">
    <property type="entry name" value="B30.2/SPRY"/>
</dbReference>
<dbReference type="HOGENOM" id="CLU_013137_0_3_1"/>
<keyword evidence="7" id="KW-0808">Transferase</keyword>
<evidence type="ECO:0000256" key="3">
    <source>
        <dbReference type="ARBA" id="ARBA00004906"/>
    </source>
</evidence>
<dbReference type="PRINTS" id="PR01407">
    <property type="entry name" value="BUTYPHLNCDUF"/>
</dbReference>
<reference evidence="18" key="3">
    <citation type="submission" date="2025-09" db="UniProtKB">
        <authorList>
            <consortium name="Ensembl"/>
        </authorList>
    </citation>
    <scope>IDENTIFICATION</scope>
</reference>
<evidence type="ECO:0000256" key="9">
    <source>
        <dbReference type="ARBA" id="ARBA00022771"/>
    </source>
</evidence>
<dbReference type="PROSITE" id="PS50089">
    <property type="entry name" value="ZF_RING_2"/>
    <property type="match status" value="1"/>
</dbReference>
<dbReference type="InterPro" id="IPR043136">
    <property type="entry name" value="B30.2/SPRY_sf"/>
</dbReference>
<dbReference type="EC" id="2.3.2.27" evidence="5"/>
<dbReference type="Gene3D" id="3.30.160.60">
    <property type="entry name" value="Classic Zinc Finger"/>
    <property type="match status" value="1"/>
</dbReference>
<dbReference type="CDD" id="cd16591">
    <property type="entry name" value="RING-HC_TRIM5-like_C-IV"/>
    <property type="match status" value="1"/>
</dbReference>